<evidence type="ECO:0000256" key="8">
    <source>
        <dbReference type="ARBA" id="ARBA00033442"/>
    </source>
</evidence>
<dbReference type="PANTHER" id="PTHR31616">
    <property type="entry name" value="TREHALASE"/>
    <property type="match status" value="1"/>
</dbReference>
<dbReference type="Gene3D" id="2.60.40.2440">
    <property type="entry name" value="Carbohydrate binding type-21 domain"/>
    <property type="match status" value="1"/>
</dbReference>
<comment type="catalytic activity">
    <reaction evidence="1">
        <text>Hydrolysis of terminal (1-&gt;4)-linked alpha-D-glucose residues successively from non-reducing ends of the chains with release of beta-D-glucose.</text>
        <dbReference type="EC" id="3.2.1.3"/>
    </reaction>
</comment>
<evidence type="ECO:0000256" key="3">
    <source>
        <dbReference type="ARBA" id="ARBA00012593"/>
    </source>
</evidence>
<dbReference type="GO" id="GO:0000324">
    <property type="term" value="C:fungal-type vacuole"/>
    <property type="evidence" value="ECO:0007669"/>
    <property type="project" value="TreeGrafter"/>
</dbReference>
<evidence type="ECO:0000256" key="7">
    <source>
        <dbReference type="ARBA" id="ARBA00023326"/>
    </source>
</evidence>
<evidence type="ECO:0000256" key="2">
    <source>
        <dbReference type="ARBA" id="ARBA00006188"/>
    </source>
</evidence>
<dbReference type="PANTHER" id="PTHR31616:SF9">
    <property type="entry name" value="GLUCOAMYLASE, INTRACELLULAR SPORULATION-SPECIFIC"/>
    <property type="match status" value="1"/>
</dbReference>
<dbReference type="Pfam" id="PF00723">
    <property type="entry name" value="Glyco_hydro_15"/>
    <property type="match status" value="1"/>
</dbReference>
<keyword evidence="4" id="KW-0378">Hydrolase</keyword>
<keyword evidence="6" id="KW-0326">Glycosidase</keyword>
<evidence type="ECO:0000313" key="13">
    <source>
        <dbReference type="Proteomes" id="UP000308549"/>
    </source>
</evidence>
<evidence type="ECO:0000259" key="11">
    <source>
        <dbReference type="Pfam" id="PF00723"/>
    </source>
</evidence>
<dbReference type="EC" id="3.2.1.3" evidence="3"/>
<dbReference type="OrthoDB" id="6123450at2759"/>
<organism evidence="12 13">
    <name type="scientific">Salinomyces thailandicus</name>
    <dbReference type="NCBI Taxonomy" id="706561"/>
    <lineage>
        <taxon>Eukaryota</taxon>
        <taxon>Fungi</taxon>
        <taxon>Dikarya</taxon>
        <taxon>Ascomycota</taxon>
        <taxon>Pezizomycotina</taxon>
        <taxon>Dothideomycetes</taxon>
        <taxon>Dothideomycetidae</taxon>
        <taxon>Mycosphaerellales</taxon>
        <taxon>Teratosphaeriaceae</taxon>
        <taxon>Salinomyces</taxon>
    </lineage>
</organism>
<evidence type="ECO:0000256" key="6">
    <source>
        <dbReference type="ARBA" id="ARBA00023295"/>
    </source>
</evidence>
<feature type="signal peptide" evidence="10">
    <location>
        <begin position="1"/>
        <end position="20"/>
    </location>
</feature>
<keyword evidence="10" id="KW-0732">Signal</keyword>
<dbReference type="EMBL" id="NAJL01000010">
    <property type="protein sequence ID" value="TKA30655.1"/>
    <property type="molecule type" value="Genomic_DNA"/>
</dbReference>
<accession>A0A4U0U8T7</accession>
<sequence>MKNYLMKAFTGLALAATAWSQACQTNTLRTSVPTDGTKVALASYSYCGGTFEASTYIANVNYNKVVTLYYTNRQDESTPLSSLTFGYSSSIGDGSWELWTTSTPVYIDGITELLNLTYRATDIGQTYVQQLGLPVDATGAPEPTLPSPPAPYATPSGFSDDITSWLSVHPAGSEADIAFQRMFLNINPAVEGAVDGVVVAARSGPDYDDKDPDYEYTWVRDTSLTMDVVADLYAAATVKKAKSQYEDVLFEYAAARATEQNDPGLQTGLGEPKFYLNNTIFREPWGRPQNDGPATSAITLMEFANSFLADRGSIDTIKRKVYDSATYPSTAPVMKDLLFVASNWTSSSFDLWEEEESDHFYTRMVQRRALVMGAAFATKMGDPSTSATLSSAADALTDTLSQFWDPNRAILLYEYGPVLKGKSSYLDIAVVLGVIHGYADDDVYGYTNDEVLSSALRISTSFIDVYPIADTKSNSEGQALGIPVGRYPEDVYTGTGTEENGGNPWYLCTAAMAQFMYSASTAYDSAGSITVTDVSKPFFDYFAPAAALQVGQTYSSSSKKYDQAISSLNGWGDAFMRTVKYYTPANGHLAEEYDRDTGVPQGAVDLTWSYASVLTAAFARAEARGEKNYAKHLANLGFEANS</sequence>
<dbReference type="InterPro" id="IPR000165">
    <property type="entry name" value="Glucoamylase"/>
</dbReference>
<evidence type="ECO:0000256" key="5">
    <source>
        <dbReference type="ARBA" id="ARBA00023277"/>
    </source>
</evidence>
<evidence type="ECO:0000313" key="12">
    <source>
        <dbReference type="EMBL" id="TKA30655.1"/>
    </source>
</evidence>
<keyword evidence="5" id="KW-0119">Carbohydrate metabolism</keyword>
<dbReference type="GO" id="GO:0004339">
    <property type="term" value="F:glucan 1,4-alpha-glucosidase activity"/>
    <property type="evidence" value="ECO:0007669"/>
    <property type="project" value="UniProtKB-EC"/>
</dbReference>
<dbReference type="InterPro" id="IPR012341">
    <property type="entry name" value="6hp_glycosidase-like_sf"/>
</dbReference>
<dbReference type="Proteomes" id="UP000308549">
    <property type="component" value="Unassembled WGS sequence"/>
</dbReference>
<dbReference type="SUPFAM" id="SSF48208">
    <property type="entry name" value="Six-hairpin glycosidases"/>
    <property type="match status" value="1"/>
</dbReference>
<dbReference type="InterPro" id="IPR008928">
    <property type="entry name" value="6-hairpin_glycosidase_sf"/>
</dbReference>
<gene>
    <name evidence="12" type="ORF">B0A50_02375</name>
</gene>
<evidence type="ECO:0000256" key="4">
    <source>
        <dbReference type="ARBA" id="ARBA00022801"/>
    </source>
</evidence>
<comment type="similarity">
    <text evidence="2">Belongs to the glycosyl hydrolase 15 family.</text>
</comment>
<dbReference type="Gene3D" id="1.50.10.10">
    <property type="match status" value="1"/>
</dbReference>
<evidence type="ECO:0000256" key="9">
    <source>
        <dbReference type="ARBA" id="ARBA00033473"/>
    </source>
</evidence>
<dbReference type="InterPro" id="IPR038175">
    <property type="entry name" value="CBM21_dom_sf"/>
</dbReference>
<dbReference type="InterPro" id="IPR011613">
    <property type="entry name" value="GH15-like"/>
</dbReference>
<evidence type="ECO:0000256" key="10">
    <source>
        <dbReference type="SAM" id="SignalP"/>
    </source>
</evidence>
<protein>
    <recommendedName>
        <fullName evidence="3">glucan 1,4-alpha-glucosidase</fullName>
        <ecNumber evidence="3">3.2.1.3</ecNumber>
    </recommendedName>
    <alternativeName>
        <fullName evidence="9">1,4-alpha-D-glucan glucohydrolase</fullName>
    </alternativeName>
    <alternativeName>
        <fullName evidence="8">Glucan 1,4-alpha-glucosidase</fullName>
    </alternativeName>
</protein>
<dbReference type="AlphaFoldDB" id="A0A4U0U8T7"/>
<comment type="caution">
    <text evidence="12">The sequence shown here is derived from an EMBL/GenBank/DDBJ whole genome shotgun (WGS) entry which is preliminary data.</text>
</comment>
<keyword evidence="13" id="KW-1185">Reference proteome</keyword>
<feature type="domain" description="GH15-like" evidence="11">
    <location>
        <begin position="189"/>
        <end position="617"/>
    </location>
</feature>
<feature type="chain" id="PRO_5020224661" description="glucan 1,4-alpha-glucosidase" evidence="10">
    <location>
        <begin position="21"/>
        <end position="642"/>
    </location>
</feature>
<proteinExistence type="inferred from homology"/>
<dbReference type="PRINTS" id="PR00736">
    <property type="entry name" value="GLHYDRLASE15"/>
</dbReference>
<keyword evidence="7" id="KW-0624">Polysaccharide degradation</keyword>
<reference evidence="12 13" key="1">
    <citation type="submission" date="2017-03" db="EMBL/GenBank/DDBJ databases">
        <title>Genomes of endolithic fungi from Antarctica.</title>
        <authorList>
            <person name="Coleine C."/>
            <person name="Masonjones S."/>
            <person name="Stajich J.E."/>
        </authorList>
    </citation>
    <scope>NUCLEOTIDE SEQUENCE [LARGE SCALE GENOMIC DNA]</scope>
    <source>
        <strain evidence="12 13">CCFEE 6315</strain>
    </source>
</reference>
<name>A0A4U0U8T7_9PEZI</name>
<dbReference type="GO" id="GO:0000272">
    <property type="term" value="P:polysaccharide catabolic process"/>
    <property type="evidence" value="ECO:0007669"/>
    <property type="project" value="UniProtKB-KW"/>
</dbReference>
<evidence type="ECO:0000256" key="1">
    <source>
        <dbReference type="ARBA" id="ARBA00001863"/>
    </source>
</evidence>
<dbReference type="PROSITE" id="PS51257">
    <property type="entry name" value="PROKAR_LIPOPROTEIN"/>
    <property type="match status" value="1"/>
</dbReference>